<dbReference type="Pfam" id="PF03937">
    <property type="entry name" value="Sdh5"/>
    <property type="match status" value="1"/>
</dbReference>
<gene>
    <name evidence="6" type="ORF">J057_03245</name>
</gene>
<dbReference type="PANTHER" id="PTHR39585">
    <property type="entry name" value="FAD ASSEMBLY FACTOR SDHE"/>
    <property type="match status" value="1"/>
</dbReference>
<name>N6W8X2_9GAMM</name>
<dbReference type="RefSeq" id="WP_004583199.1">
    <property type="nucleotide sequence ID" value="NZ_AP028878.1"/>
</dbReference>
<dbReference type="GO" id="GO:0006105">
    <property type="term" value="P:succinate metabolic process"/>
    <property type="evidence" value="ECO:0007669"/>
    <property type="project" value="TreeGrafter"/>
</dbReference>
<dbReference type="PANTHER" id="PTHR39585:SF1">
    <property type="entry name" value="FAD ASSEMBLY FACTOR SDHE"/>
    <property type="match status" value="1"/>
</dbReference>
<evidence type="ECO:0000313" key="6">
    <source>
        <dbReference type="EMBL" id="ENO16689.1"/>
    </source>
</evidence>
<proteinExistence type="inferred from homology"/>
<keyword evidence="7" id="KW-1185">Reference proteome</keyword>
<dbReference type="InterPro" id="IPR050531">
    <property type="entry name" value="SdhE_FAD_assembly_factor"/>
</dbReference>
<dbReference type="OrthoDB" id="9180899at2"/>
<dbReference type="AlphaFoldDB" id="N6W8X2"/>
<keyword evidence="5" id="KW-0143">Chaperone</keyword>
<evidence type="ECO:0000256" key="2">
    <source>
        <dbReference type="ARBA" id="ARBA00008571"/>
    </source>
</evidence>
<protein>
    <recommendedName>
        <fullName evidence="3">FAD assembly factor SdhE</fullName>
    </recommendedName>
</protein>
<dbReference type="Gene3D" id="1.10.150.250">
    <property type="entry name" value="Flavinator of succinate dehydrogenase"/>
    <property type="match status" value="1"/>
</dbReference>
<comment type="similarity">
    <text evidence="2">Belongs to the SdhE FAD assembly factor family.</text>
</comment>
<dbReference type="InterPro" id="IPR005631">
    <property type="entry name" value="SDH"/>
</dbReference>
<dbReference type="GO" id="GO:0005737">
    <property type="term" value="C:cytoplasm"/>
    <property type="evidence" value="ECO:0007669"/>
    <property type="project" value="UniProtKB-SubCell"/>
</dbReference>
<dbReference type="SUPFAM" id="SSF109910">
    <property type="entry name" value="YgfY-like"/>
    <property type="match status" value="1"/>
</dbReference>
<dbReference type="InterPro" id="IPR036714">
    <property type="entry name" value="SDH_sf"/>
</dbReference>
<comment type="subcellular location">
    <subcellularLocation>
        <location evidence="1">Cytoplasm</location>
    </subcellularLocation>
</comment>
<dbReference type="STRING" id="626887.J057_03245"/>
<dbReference type="Proteomes" id="UP000013165">
    <property type="component" value="Unassembled WGS sequence"/>
</dbReference>
<evidence type="ECO:0000256" key="1">
    <source>
        <dbReference type="ARBA" id="ARBA00004496"/>
    </source>
</evidence>
<dbReference type="PATRIC" id="fig|626887.3.peg.632"/>
<evidence type="ECO:0000313" key="7">
    <source>
        <dbReference type="Proteomes" id="UP000013165"/>
    </source>
</evidence>
<evidence type="ECO:0000256" key="3">
    <source>
        <dbReference type="ARBA" id="ARBA00019418"/>
    </source>
</evidence>
<dbReference type="EMBL" id="APLQ01000010">
    <property type="protein sequence ID" value="ENO16689.1"/>
    <property type="molecule type" value="Genomic_DNA"/>
</dbReference>
<organism evidence="6 7">
    <name type="scientific">Marinobacter nanhaiticus D15-8W</name>
    <dbReference type="NCBI Taxonomy" id="626887"/>
    <lineage>
        <taxon>Bacteria</taxon>
        <taxon>Pseudomonadati</taxon>
        <taxon>Pseudomonadota</taxon>
        <taxon>Gammaproteobacteria</taxon>
        <taxon>Pseudomonadales</taxon>
        <taxon>Marinobacteraceae</taxon>
        <taxon>Marinobacter</taxon>
    </lineage>
</organism>
<keyword evidence="4" id="KW-0963">Cytoplasm</keyword>
<dbReference type="eggNOG" id="COG2938">
    <property type="taxonomic scope" value="Bacteria"/>
</dbReference>
<reference evidence="6 7" key="1">
    <citation type="journal article" date="2013" name="Genome Announc.">
        <title>Genome Sequence of the Polycyclic Aromatic Hydrocarbon-Degrading Bacterium Strain Marinobacter nanhaiticus D15-8WT.</title>
        <authorList>
            <person name="Cui Z."/>
            <person name="Gao W."/>
            <person name="Li Q."/>
            <person name="Xu G."/>
            <person name="Zheng L."/>
        </authorList>
    </citation>
    <scope>NUCLEOTIDE SEQUENCE [LARGE SCALE GENOMIC DNA]</scope>
    <source>
        <strain evidence="6 7">D15-8W</strain>
    </source>
</reference>
<evidence type="ECO:0000256" key="5">
    <source>
        <dbReference type="ARBA" id="ARBA00023186"/>
    </source>
</evidence>
<evidence type="ECO:0000256" key="4">
    <source>
        <dbReference type="ARBA" id="ARBA00022490"/>
    </source>
</evidence>
<sequence length="84" mass="10413">MQHDVEYKRLYWHSRRGMLELDVLLIPFLEEVYPSLPDDDKARYRKLIDCEDTEIYQWFMQRERPQDENLQVIVDMILKRVQPD</sequence>
<accession>N6W8X2</accession>
<dbReference type="HOGENOM" id="CLU_103054_2_2_6"/>
<comment type="caution">
    <text evidence="6">The sequence shown here is derived from an EMBL/GenBank/DDBJ whole genome shotgun (WGS) entry which is preliminary data.</text>
</comment>